<proteinExistence type="inferred from homology"/>
<dbReference type="Gene3D" id="3.40.50.150">
    <property type="entry name" value="Vaccinia Virus protein VP39"/>
    <property type="match status" value="1"/>
</dbReference>
<evidence type="ECO:0000256" key="4">
    <source>
        <dbReference type="ARBA" id="ARBA00022679"/>
    </source>
</evidence>
<dbReference type="InterPro" id="IPR011610">
    <property type="entry name" value="SAM_mthyl_Trfase_ML2640-like"/>
</dbReference>
<dbReference type="RefSeq" id="WP_189595123.1">
    <property type="nucleotide sequence ID" value="NZ_NGAF01000033.1"/>
</dbReference>
<comment type="similarity">
    <text evidence="2 6">Belongs to the UPF0677 family.</text>
</comment>
<gene>
    <name evidence="7" type="ORF">B7C42_07544</name>
</gene>
<dbReference type="InterPro" id="IPR029063">
    <property type="entry name" value="SAM-dependent_MTases_sf"/>
</dbReference>
<dbReference type="GO" id="GO:0032259">
    <property type="term" value="P:methylation"/>
    <property type="evidence" value="ECO:0007669"/>
    <property type="project" value="UniProtKB-KW"/>
</dbReference>
<dbReference type="PROSITE" id="PS51257">
    <property type="entry name" value="PROKAR_LIPOPROTEIN"/>
    <property type="match status" value="1"/>
</dbReference>
<dbReference type="EC" id="2.1.1.-" evidence="6"/>
<protein>
    <recommendedName>
        <fullName evidence="6">S-adenosyl-L-methionine-dependent methyltransferase</fullName>
        <ecNumber evidence="6">2.1.1.-</ecNumber>
    </recommendedName>
</protein>
<dbReference type="NCBIfam" id="TIGR00027">
    <property type="entry name" value="mthyl_TIGR00027"/>
    <property type="match status" value="1"/>
</dbReference>
<keyword evidence="3 6" id="KW-0489">Methyltransferase</keyword>
<name>A0A231GUY0_9NOCA</name>
<evidence type="ECO:0000256" key="1">
    <source>
        <dbReference type="ARBA" id="ARBA00003907"/>
    </source>
</evidence>
<comment type="function">
    <text evidence="1 6">Exhibits S-adenosyl-L-methionine-dependent methyltransferase activity.</text>
</comment>
<dbReference type="PANTHER" id="PTHR43619:SF2">
    <property type="entry name" value="S-ADENOSYL-L-METHIONINE-DEPENDENT METHYLTRANSFERASES SUPERFAMILY PROTEIN"/>
    <property type="match status" value="1"/>
</dbReference>
<dbReference type="Proteomes" id="UP000215506">
    <property type="component" value="Unassembled WGS sequence"/>
</dbReference>
<dbReference type="PANTHER" id="PTHR43619">
    <property type="entry name" value="S-ADENOSYL-L-METHIONINE-DEPENDENT METHYLTRANSFERASE YKTD-RELATED"/>
    <property type="match status" value="1"/>
</dbReference>
<evidence type="ECO:0000313" key="8">
    <source>
        <dbReference type="Proteomes" id="UP000215506"/>
    </source>
</evidence>
<dbReference type="SUPFAM" id="SSF53335">
    <property type="entry name" value="S-adenosyl-L-methionine-dependent methyltransferases"/>
    <property type="match status" value="1"/>
</dbReference>
<sequence>MATDKADTSFMPMVIAACEQRESPQQRLLTDGLAATMLPAPLRALLGLRVVRTRLAVLMDRDAPGIWNSIACRKRYLDDAVAQAIADGIAQIVVLGAGFDTRAARFTAASEVTAVEVDLPRTVARKRRRLGDSRVVLAPIDFEHDDLATILTDHGYDPAHPAIIVWEGVTQYLTADAVHDTLHAFDSAASGTRLAFTYVRQEFLDGTELYDAPGLRRRFVDTGVWRFGLRPAEVAELLSCFGWHEHEQVGRDEYRERYLEPVGRIGPVSPVERCVAAVKN</sequence>
<keyword evidence="5 6" id="KW-0949">S-adenosyl-L-methionine</keyword>
<dbReference type="AlphaFoldDB" id="A0A231GUY0"/>
<dbReference type="EMBL" id="NGAF01000033">
    <property type="protein sequence ID" value="OXR40378.1"/>
    <property type="molecule type" value="Genomic_DNA"/>
</dbReference>
<accession>A0A231GUY0</accession>
<keyword evidence="4 7" id="KW-0808">Transferase</keyword>
<organism evidence="7 8">
    <name type="scientific">Nocardia cerradoensis</name>
    <dbReference type="NCBI Taxonomy" id="85688"/>
    <lineage>
        <taxon>Bacteria</taxon>
        <taxon>Bacillati</taxon>
        <taxon>Actinomycetota</taxon>
        <taxon>Actinomycetes</taxon>
        <taxon>Mycobacteriales</taxon>
        <taxon>Nocardiaceae</taxon>
        <taxon>Nocardia</taxon>
    </lineage>
</organism>
<dbReference type="InterPro" id="IPR007213">
    <property type="entry name" value="Ppm1/Ppm2/Tcmp"/>
</dbReference>
<evidence type="ECO:0000256" key="2">
    <source>
        <dbReference type="ARBA" id="ARBA00008138"/>
    </source>
</evidence>
<dbReference type="Pfam" id="PF04072">
    <property type="entry name" value="LCM"/>
    <property type="match status" value="1"/>
</dbReference>
<evidence type="ECO:0000256" key="6">
    <source>
        <dbReference type="RuleBase" id="RU362030"/>
    </source>
</evidence>
<reference evidence="7 8" key="1">
    <citation type="submission" date="2017-07" db="EMBL/GenBank/DDBJ databases">
        <title>First draft Genome Sequence of Nocardia cerradoensis isolated from human infection.</title>
        <authorList>
            <person name="Carrasco G."/>
        </authorList>
    </citation>
    <scope>NUCLEOTIDE SEQUENCE [LARGE SCALE GENOMIC DNA]</scope>
    <source>
        <strain evidence="7 8">CNM20130759</strain>
    </source>
</reference>
<comment type="caution">
    <text evidence="7">The sequence shown here is derived from an EMBL/GenBank/DDBJ whole genome shotgun (WGS) entry which is preliminary data.</text>
</comment>
<evidence type="ECO:0000256" key="3">
    <source>
        <dbReference type="ARBA" id="ARBA00022603"/>
    </source>
</evidence>
<evidence type="ECO:0000313" key="7">
    <source>
        <dbReference type="EMBL" id="OXR40378.1"/>
    </source>
</evidence>
<keyword evidence="8" id="KW-1185">Reference proteome</keyword>
<evidence type="ECO:0000256" key="5">
    <source>
        <dbReference type="ARBA" id="ARBA00022691"/>
    </source>
</evidence>
<dbReference type="GO" id="GO:0008168">
    <property type="term" value="F:methyltransferase activity"/>
    <property type="evidence" value="ECO:0007669"/>
    <property type="project" value="UniProtKB-UniRule"/>
</dbReference>